<comment type="caution">
    <text evidence="1">The sequence shown here is derived from an EMBL/GenBank/DDBJ whole genome shotgun (WGS) entry which is preliminary data.</text>
</comment>
<protein>
    <submittedName>
        <fullName evidence="1">DUF982 domain-containing protein</fullName>
    </submittedName>
</protein>
<evidence type="ECO:0000313" key="2">
    <source>
        <dbReference type="Proteomes" id="UP001596053"/>
    </source>
</evidence>
<accession>A0ABW0IRT2</accession>
<keyword evidence="2" id="KW-1185">Reference proteome</keyword>
<sequence>MKLDEFRRPIIVLTAFGRPTVISSAMEACVFLADWPAARRDPAHSFAMKACQAALRGDIDAETARGVFAAFAEKQDILAPDIALMSRGRRAVPQNFA</sequence>
<dbReference type="RefSeq" id="WP_377799159.1">
    <property type="nucleotide sequence ID" value="NZ_JBHSLW010000019.1"/>
</dbReference>
<reference evidence="2" key="1">
    <citation type="journal article" date="2019" name="Int. J. Syst. Evol. Microbiol.">
        <title>The Global Catalogue of Microorganisms (GCM) 10K type strain sequencing project: providing services to taxonomists for standard genome sequencing and annotation.</title>
        <authorList>
            <consortium name="The Broad Institute Genomics Platform"/>
            <consortium name="The Broad Institute Genome Sequencing Center for Infectious Disease"/>
            <person name="Wu L."/>
            <person name="Ma J."/>
        </authorList>
    </citation>
    <scope>NUCLEOTIDE SEQUENCE [LARGE SCALE GENOMIC DNA]</scope>
    <source>
        <strain evidence="2">NCAIM B.01391</strain>
    </source>
</reference>
<name>A0ABW0IRT2_9HYPH</name>
<dbReference type="Gene3D" id="6.10.250.730">
    <property type="match status" value="1"/>
</dbReference>
<proteinExistence type="predicted"/>
<dbReference type="Proteomes" id="UP001596053">
    <property type="component" value="Unassembled WGS sequence"/>
</dbReference>
<evidence type="ECO:0000313" key="1">
    <source>
        <dbReference type="EMBL" id="MFC5420762.1"/>
    </source>
</evidence>
<organism evidence="1 2">
    <name type="scientific">Bosea eneae</name>
    <dbReference type="NCBI Taxonomy" id="151454"/>
    <lineage>
        <taxon>Bacteria</taxon>
        <taxon>Pseudomonadati</taxon>
        <taxon>Pseudomonadota</taxon>
        <taxon>Alphaproteobacteria</taxon>
        <taxon>Hyphomicrobiales</taxon>
        <taxon>Boseaceae</taxon>
        <taxon>Bosea</taxon>
    </lineage>
</organism>
<dbReference type="InterPro" id="IPR010385">
    <property type="entry name" value="DUF982"/>
</dbReference>
<dbReference type="EMBL" id="JBHSLW010000019">
    <property type="protein sequence ID" value="MFC5420762.1"/>
    <property type="molecule type" value="Genomic_DNA"/>
</dbReference>
<gene>
    <name evidence="1" type="ORF">ACFPOB_14455</name>
</gene>
<dbReference type="Pfam" id="PF06169">
    <property type="entry name" value="DUF982"/>
    <property type="match status" value="1"/>
</dbReference>